<sequence length="144" mass="16128">MAVPMAVAALLTYTGHSLTWYCRPYLLLALYAAPSMFGVGFVHFLARRSLVSKRKAVIEKDKHAYSVEDEMTSRLAVRENRDFLRIFTSLDNHPVNNDFCMYVTIAVMDVFVPIMGRGGTQTPPDIFIALLCSLAVVMVTSYVV</sequence>
<dbReference type="EMBL" id="MU827792">
    <property type="protein sequence ID" value="KAJ7330591.1"/>
    <property type="molecule type" value="Genomic_DNA"/>
</dbReference>
<feature type="transmembrane region" description="Helical" evidence="1">
    <location>
        <begin position="126"/>
        <end position="143"/>
    </location>
</feature>
<comment type="caution">
    <text evidence="3">The sequence shown here is derived from an EMBL/GenBank/DDBJ whole genome shotgun (WGS) entry which is preliminary data.</text>
</comment>
<dbReference type="AlphaFoldDB" id="A0A9X0CDN4"/>
<keyword evidence="1" id="KW-0812">Transmembrane</keyword>
<keyword evidence="4" id="KW-1185">Reference proteome</keyword>
<dbReference type="OrthoDB" id="76293at2759"/>
<feature type="transmembrane region" description="Helical" evidence="1">
    <location>
        <begin position="99"/>
        <end position="120"/>
    </location>
</feature>
<protein>
    <submittedName>
        <fullName evidence="3">Endoplasmic reticulum metallopeptidase 1</fullName>
    </submittedName>
</protein>
<gene>
    <name evidence="3" type="primary">ERMP1_2</name>
    <name evidence="3" type="ORF">OS493_022205</name>
</gene>
<reference evidence="3" key="1">
    <citation type="submission" date="2023-01" db="EMBL/GenBank/DDBJ databases">
        <title>Genome assembly of the deep-sea coral Lophelia pertusa.</title>
        <authorList>
            <person name="Herrera S."/>
            <person name="Cordes E."/>
        </authorList>
    </citation>
    <scope>NUCLEOTIDE SEQUENCE</scope>
    <source>
        <strain evidence="3">USNM1676648</strain>
        <tissue evidence="3">Polyp</tissue>
    </source>
</reference>
<dbReference type="Pfam" id="PF22249">
    <property type="entry name" value="ERMP1-TM"/>
    <property type="match status" value="1"/>
</dbReference>
<accession>A0A9X0CDN4</accession>
<evidence type="ECO:0000313" key="4">
    <source>
        <dbReference type="Proteomes" id="UP001163046"/>
    </source>
</evidence>
<evidence type="ECO:0000256" key="1">
    <source>
        <dbReference type="SAM" id="Phobius"/>
    </source>
</evidence>
<dbReference type="Proteomes" id="UP001163046">
    <property type="component" value="Unassembled WGS sequence"/>
</dbReference>
<feature type="transmembrane region" description="Helical" evidence="1">
    <location>
        <begin position="27"/>
        <end position="46"/>
    </location>
</feature>
<dbReference type="InterPro" id="IPR053974">
    <property type="entry name" value="ERMP1_1-A_TM"/>
</dbReference>
<organism evidence="3 4">
    <name type="scientific">Desmophyllum pertusum</name>
    <dbReference type="NCBI Taxonomy" id="174260"/>
    <lineage>
        <taxon>Eukaryota</taxon>
        <taxon>Metazoa</taxon>
        <taxon>Cnidaria</taxon>
        <taxon>Anthozoa</taxon>
        <taxon>Hexacorallia</taxon>
        <taxon>Scleractinia</taxon>
        <taxon>Caryophylliina</taxon>
        <taxon>Caryophylliidae</taxon>
        <taxon>Desmophyllum</taxon>
    </lineage>
</organism>
<name>A0A9X0CDN4_9CNID</name>
<proteinExistence type="predicted"/>
<keyword evidence="1" id="KW-0472">Membrane</keyword>
<evidence type="ECO:0000259" key="2">
    <source>
        <dbReference type="Pfam" id="PF22249"/>
    </source>
</evidence>
<feature type="domain" description="Endoplasmic reticulum metallopeptidase 1/1-A TM" evidence="2">
    <location>
        <begin position="99"/>
        <end position="144"/>
    </location>
</feature>
<keyword evidence="1" id="KW-1133">Transmembrane helix</keyword>
<evidence type="ECO:0000313" key="3">
    <source>
        <dbReference type="EMBL" id="KAJ7330591.1"/>
    </source>
</evidence>